<evidence type="ECO:0000313" key="2">
    <source>
        <dbReference type="EMBL" id="AIE83440.1"/>
    </source>
</evidence>
<dbReference type="AlphaFoldDB" id="A0A068NKX1"/>
<dbReference type="STRING" id="661478.OP10G_0072"/>
<dbReference type="Proteomes" id="UP000027982">
    <property type="component" value="Chromosome"/>
</dbReference>
<protein>
    <submittedName>
        <fullName evidence="2">Uncharacterized protein</fullName>
    </submittedName>
</protein>
<proteinExistence type="predicted"/>
<keyword evidence="1" id="KW-1133">Transmembrane helix</keyword>
<reference evidence="2 3" key="1">
    <citation type="journal article" date="2014" name="PLoS ONE">
        <title>The first complete genome sequence of the class fimbriimonadia in the phylum armatimonadetes.</title>
        <authorList>
            <person name="Hu Z.Y."/>
            <person name="Wang Y.Z."/>
            <person name="Im W.T."/>
            <person name="Wang S.Y."/>
            <person name="Zhao G.P."/>
            <person name="Zheng H.J."/>
            <person name="Quan Z.X."/>
        </authorList>
    </citation>
    <scope>NUCLEOTIDE SEQUENCE [LARGE SCALE GENOMIC DNA]</scope>
    <source>
        <strain evidence="2">Gsoil 348</strain>
    </source>
</reference>
<feature type="transmembrane region" description="Helical" evidence="1">
    <location>
        <begin position="29"/>
        <end position="49"/>
    </location>
</feature>
<dbReference type="RefSeq" id="WP_025227883.1">
    <property type="nucleotide sequence ID" value="NZ_CP007139.1"/>
</dbReference>
<accession>A0A068NKX1</accession>
<keyword evidence="3" id="KW-1185">Reference proteome</keyword>
<dbReference type="EMBL" id="CP007139">
    <property type="protein sequence ID" value="AIE83440.1"/>
    <property type="molecule type" value="Genomic_DNA"/>
</dbReference>
<dbReference type="HOGENOM" id="CLU_2232580_0_0_0"/>
<sequence>MRQRWLLFAALAVVFGMLAGVFQSWTALSNAFMIATGISVIGAIAVSIASRTDKYSLEALQKVHEKAELDAIDLPDLDFDSVSCIACGTVYNRRLPVCPHCKTTR</sequence>
<evidence type="ECO:0000313" key="3">
    <source>
        <dbReference type="Proteomes" id="UP000027982"/>
    </source>
</evidence>
<keyword evidence="1" id="KW-0812">Transmembrane</keyword>
<evidence type="ECO:0000256" key="1">
    <source>
        <dbReference type="SAM" id="Phobius"/>
    </source>
</evidence>
<organism evidence="2 3">
    <name type="scientific">Fimbriimonas ginsengisoli Gsoil 348</name>
    <dbReference type="NCBI Taxonomy" id="661478"/>
    <lineage>
        <taxon>Bacteria</taxon>
        <taxon>Bacillati</taxon>
        <taxon>Armatimonadota</taxon>
        <taxon>Fimbriimonadia</taxon>
        <taxon>Fimbriimonadales</taxon>
        <taxon>Fimbriimonadaceae</taxon>
        <taxon>Fimbriimonas</taxon>
    </lineage>
</organism>
<keyword evidence="1" id="KW-0472">Membrane</keyword>
<gene>
    <name evidence="2" type="ORF">OP10G_0072</name>
</gene>
<name>A0A068NKX1_FIMGI</name>
<dbReference type="KEGG" id="fgi:OP10G_0072"/>